<sequence>METLQMLYDIVKFFFLGALQGFTEPIPISSSGHLVLAQHFLGIELPGLSFEVFVNFASLLAVLVIYRKDLVRITKNGLRYVWTKEPNTKEDFMFIVYLMIATIPAGVIGILLGDYIEDSGVSVVGITLMITGIALYLIRNLKGRKNDGDLTMKDALLVGFAQAVALIPGISRSGATIVAAMALGMKQETALRFSFLLYIPVSLGTTILSVPDMIGDSHLHVIWPLLSIAFIAAFIFSYYSLKWFMGIMERGNLKYFSYYCWIVGILVILFA</sequence>
<evidence type="ECO:0000313" key="18">
    <source>
        <dbReference type="EMBL" id="MDQ0162423.1"/>
    </source>
</evidence>
<comment type="miscellaneous">
    <text evidence="17">Bacitracin is thought to be involved in the inhibition of peptidoglycan synthesis by sequestering undecaprenyl diphosphate, thereby reducing the pool of lipid carrier available.</text>
</comment>
<evidence type="ECO:0000256" key="10">
    <source>
        <dbReference type="ARBA" id="ARBA00022989"/>
    </source>
</evidence>
<dbReference type="Pfam" id="PF02673">
    <property type="entry name" value="BacA"/>
    <property type="match status" value="1"/>
</dbReference>
<keyword evidence="5 17" id="KW-1003">Cell membrane</keyword>
<evidence type="ECO:0000256" key="14">
    <source>
        <dbReference type="ARBA" id="ARBA00032707"/>
    </source>
</evidence>
<keyword evidence="11 17" id="KW-0472">Membrane</keyword>
<dbReference type="InterPro" id="IPR003824">
    <property type="entry name" value="UppP"/>
</dbReference>
<feature type="transmembrane region" description="Helical" evidence="17">
    <location>
        <begin position="190"/>
        <end position="210"/>
    </location>
</feature>
<comment type="function">
    <text evidence="17">Catalyzes the dephosphorylation of undecaprenyl diphosphate (UPP). Confers resistance to bacitracin.</text>
</comment>
<evidence type="ECO:0000256" key="8">
    <source>
        <dbReference type="ARBA" id="ARBA00022960"/>
    </source>
</evidence>
<evidence type="ECO:0000256" key="1">
    <source>
        <dbReference type="ARBA" id="ARBA00004651"/>
    </source>
</evidence>
<evidence type="ECO:0000256" key="4">
    <source>
        <dbReference type="ARBA" id="ARBA00021581"/>
    </source>
</evidence>
<keyword evidence="7 17" id="KW-0378">Hydrolase</keyword>
<evidence type="ECO:0000256" key="5">
    <source>
        <dbReference type="ARBA" id="ARBA00022475"/>
    </source>
</evidence>
<evidence type="ECO:0000256" key="17">
    <source>
        <dbReference type="HAMAP-Rule" id="MF_01006"/>
    </source>
</evidence>
<evidence type="ECO:0000256" key="6">
    <source>
        <dbReference type="ARBA" id="ARBA00022692"/>
    </source>
</evidence>
<comment type="subcellular location">
    <subcellularLocation>
        <location evidence="1 17">Cell membrane</location>
        <topology evidence="1 17">Multi-pass membrane protein</topology>
    </subcellularLocation>
</comment>
<evidence type="ECO:0000256" key="11">
    <source>
        <dbReference type="ARBA" id="ARBA00023136"/>
    </source>
</evidence>
<evidence type="ECO:0000313" key="19">
    <source>
        <dbReference type="Proteomes" id="UP001225646"/>
    </source>
</evidence>
<gene>
    <name evidence="17" type="primary">uppP</name>
    <name evidence="18" type="ORF">J2S06_001500</name>
</gene>
<evidence type="ECO:0000256" key="3">
    <source>
        <dbReference type="ARBA" id="ARBA00012374"/>
    </source>
</evidence>
<evidence type="ECO:0000256" key="15">
    <source>
        <dbReference type="ARBA" id="ARBA00032932"/>
    </source>
</evidence>
<dbReference type="GO" id="GO:0050380">
    <property type="term" value="F:undecaprenyl-diphosphatase activity"/>
    <property type="evidence" value="ECO:0007669"/>
    <property type="project" value="UniProtKB-EC"/>
</dbReference>
<keyword evidence="6 17" id="KW-0812">Transmembrane</keyword>
<name>A0ABT9VN77_9BACI</name>
<dbReference type="HAMAP" id="MF_01006">
    <property type="entry name" value="Undec_diphosphatase"/>
    <property type="match status" value="1"/>
</dbReference>
<feature type="transmembrane region" description="Helical" evidence="17">
    <location>
        <begin position="47"/>
        <end position="66"/>
    </location>
</feature>
<dbReference type="PANTHER" id="PTHR30622">
    <property type="entry name" value="UNDECAPRENYL-DIPHOSPHATASE"/>
    <property type="match status" value="1"/>
</dbReference>
<feature type="transmembrane region" description="Helical" evidence="17">
    <location>
        <begin position="222"/>
        <end position="241"/>
    </location>
</feature>
<protein>
    <recommendedName>
        <fullName evidence="4 17">Undecaprenyl-diphosphatase</fullName>
        <ecNumber evidence="3 17">3.6.1.27</ecNumber>
    </recommendedName>
    <alternativeName>
        <fullName evidence="15 17">Bacitracin resistance protein</fullName>
    </alternativeName>
    <alternativeName>
        <fullName evidence="14 17">Undecaprenyl pyrophosphate phosphatase</fullName>
    </alternativeName>
</protein>
<feature type="transmembrane region" description="Helical" evidence="17">
    <location>
        <begin position="92"/>
        <end position="113"/>
    </location>
</feature>
<dbReference type="Proteomes" id="UP001225646">
    <property type="component" value="Unassembled WGS sequence"/>
</dbReference>
<comment type="catalytic activity">
    <reaction evidence="16 17">
        <text>di-trans,octa-cis-undecaprenyl diphosphate + H2O = di-trans,octa-cis-undecaprenyl phosphate + phosphate + H(+)</text>
        <dbReference type="Rhea" id="RHEA:28094"/>
        <dbReference type="ChEBI" id="CHEBI:15377"/>
        <dbReference type="ChEBI" id="CHEBI:15378"/>
        <dbReference type="ChEBI" id="CHEBI:43474"/>
        <dbReference type="ChEBI" id="CHEBI:58405"/>
        <dbReference type="ChEBI" id="CHEBI:60392"/>
        <dbReference type="EC" id="3.6.1.27"/>
    </reaction>
</comment>
<feature type="transmembrane region" description="Helical" evidence="17">
    <location>
        <begin position="253"/>
        <end position="270"/>
    </location>
</feature>
<keyword evidence="8 17" id="KW-0133">Cell shape</keyword>
<comment type="caution">
    <text evidence="18">The sequence shown here is derived from an EMBL/GenBank/DDBJ whole genome shotgun (WGS) entry which is preliminary data.</text>
</comment>
<evidence type="ECO:0000256" key="12">
    <source>
        <dbReference type="ARBA" id="ARBA00023251"/>
    </source>
</evidence>
<proteinExistence type="inferred from homology"/>
<evidence type="ECO:0000256" key="9">
    <source>
        <dbReference type="ARBA" id="ARBA00022984"/>
    </source>
</evidence>
<keyword evidence="10 17" id="KW-1133">Transmembrane helix</keyword>
<dbReference type="EC" id="3.6.1.27" evidence="3 17"/>
<keyword evidence="13 17" id="KW-0961">Cell wall biogenesis/degradation</keyword>
<feature type="transmembrane region" description="Helical" evidence="17">
    <location>
        <begin position="119"/>
        <end position="138"/>
    </location>
</feature>
<evidence type="ECO:0000256" key="2">
    <source>
        <dbReference type="ARBA" id="ARBA00010621"/>
    </source>
</evidence>
<comment type="similarity">
    <text evidence="2 17">Belongs to the UppP family.</text>
</comment>
<dbReference type="EMBL" id="JAUSTR010000004">
    <property type="protein sequence ID" value="MDQ0162423.1"/>
    <property type="molecule type" value="Genomic_DNA"/>
</dbReference>
<evidence type="ECO:0000256" key="13">
    <source>
        <dbReference type="ARBA" id="ARBA00023316"/>
    </source>
</evidence>
<keyword evidence="9 17" id="KW-0573">Peptidoglycan synthesis</keyword>
<organism evidence="18 19">
    <name type="scientific">Aeribacillus alveayuensis</name>
    <dbReference type="NCBI Taxonomy" id="279215"/>
    <lineage>
        <taxon>Bacteria</taxon>
        <taxon>Bacillati</taxon>
        <taxon>Bacillota</taxon>
        <taxon>Bacilli</taxon>
        <taxon>Bacillales</taxon>
        <taxon>Bacillaceae</taxon>
        <taxon>Aeribacillus</taxon>
    </lineage>
</organism>
<keyword evidence="19" id="KW-1185">Reference proteome</keyword>
<reference evidence="18 19" key="1">
    <citation type="submission" date="2023-07" db="EMBL/GenBank/DDBJ databases">
        <title>Genomic Encyclopedia of Type Strains, Phase IV (KMG-IV): sequencing the most valuable type-strain genomes for metagenomic binning, comparative biology and taxonomic classification.</title>
        <authorList>
            <person name="Goeker M."/>
        </authorList>
    </citation>
    <scope>NUCLEOTIDE SEQUENCE [LARGE SCALE GENOMIC DNA]</scope>
    <source>
        <strain evidence="18 19">DSM 19092</strain>
    </source>
</reference>
<dbReference type="PANTHER" id="PTHR30622:SF2">
    <property type="entry name" value="UNDECAPRENYL-DIPHOSPHATASE"/>
    <property type="match status" value="1"/>
</dbReference>
<evidence type="ECO:0000256" key="16">
    <source>
        <dbReference type="ARBA" id="ARBA00047594"/>
    </source>
</evidence>
<evidence type="ECO:0000256" key="7">
    <source>
        <dbReference type="ARBA" id="ARBA00022801"/>
    </source>
</evidence>
<keyword evidence="12 17" id="KW-0046">Antibiotic resistance</keyword>
<accession>A0ABT9VN77</accession>